<organism evidence="4 5">
    <name type="scientific">Drosophila ananassae</name>
    <name type="common">Fruit fly</name>
    <dbReference type="NCBI Taxonomy" id="7217"/>
    <lineage>
        <taxon>Eukaryota</taxon>
        <taxon>Metazoa</taxon>
        <taxon>Ecdysozoa</taxon>
        <taxon>Arthropoda</taxon>
        <taxon>Hexapoda</taxon>
        <taxon>Insecta</taxon>
        <taxon>Pterygota</taxon>
        <taxon>Neoptera</taxon>
        <taxon>Endopterygota</taxon>
        <taxon>Diptera</taxon>
        <taxon>Brachycera</taxon>
        <taxon>Muscomorpha</taxon>
        <taxon>Ephydroidea</taxon>
        <taxon>Drosophilidae</taxon>
        <taxon>Drosophila</taxon>
        <taxon>Sophophora</taxon>
    </lineage>
</organism>
<dbReference type="Proteomes" id="UP000007801">
    <property type="component" value="Unassembled WGS sequence"/>
</dbReference>
<accession>A0A0N8NZL0</accession>
<gene>
    <name evidence="4" type="primary">Dana\GF27117</name>
    <name evidence="4" type="ORF">GF27117</name>
</gene>
<evidence type="ECO:0000313" key="4">
    <source>
        <dbReference type="EMBL" id="KPU74620.1"/>
    </source>
</evidence>
<evidence type="ECO:0000256" key="3">
    <source>
        <dbReference type="ARBA" id="ARBA00023163"/>
    </source>
</evidence>
<dbReference type="EMBL" id="CH902652">
    <property type="protein sequence ID" value="KPU74620.1"/>
    <property type="molecule type" value="Genomic_DNA"/>
</dbReference>
<dbReference type="FunCoup" id="A0A0N8NZL0">
    <property type="interactions" value="18"/>
</dbReference>
<dbReference type="SMR" id="A0A0N8NZL0"/>
<evidence type="ECO:0000256" key="2">
    <source>
        <dbReference type="ARBA" id="ARBA00023125"/>
    </source>
</evidence>
<keyword evidence="5" id="KW-1185">Reference proteome</keyword>
<dbReference type="Pfam" id="PF00352">
    <property type="entry name" value="TBP"/>
    <property type="match status" value="2"/>
</dbReference>
<proteinExistence type="inferred from homology"/>
<dbReference type="InParanoid" id="A0A0N8NZL0"/>
<comment type="similarity">
    <text evidence="1">Belongs to the TBP family.</text>
</comment>
<dbReference type="AlphaFoldDB" id="A0A0N8NZL0"/>
<dbReference type="InterPro" id="IPR000814">
    <property type="entry name" value="TBP"/>
</dbReference>
<dbReference type="SUPFAM" id="SSF55945">
    <property type="entry name" value="TATA-box binding protein-like"/>
    <property type="match status" value="2"/>
</dbReference>
<dbReference type="GO" id="GO:0006352">
    <property type="term" value="P:DNA-templated transcription initiation"/>
    <property type="evidence" value="ECO:0007669"/>
    <property type="project" value="InterPro"/>
</dbReference>
<sequence length="268" mass="30852">MNVSGAEREDSGRSTFVLADSRTPTEDDVLNIYQDVSKLADIERHLNMLYRRPFTCFSSTKAQYNLMELEVLLGNAKYDPDRHLALFVNRFHPVCSLKIYANGNIYCQAFSRESARRGLVNMVQLLQDTGYSPSLPHIKFNVVNATFCVPFHLDLRRLHQCHFAHSQYSPTKQPFVTYRLPDTLIKFAIFPSGYVYVMFASLPRYTKLAIGHILPILYLYKASPVDQGALGLCRGDINFQVLWEKEFQREDDFSIEWPSEKLCTVTCI</sequence>
<protein>
    <submittedName>
        <fullName evidence="4">Uncharacterized protein, isoform C</fullName>
    </submittedName>
</protein>
<dbReference type="STRING" id="7217.A0A0N8NZL0"/>
<keyword evidence="3" id="KW-0804">Transcription</keyword>
<dbReference type="InterPro" id="IPR012295">
    <property type="entry name" value="TBP_dom_sf"/>
</dbReference>
<name>A0A0N8NZL0_DROAN</name>
<dbReference type="GO" id="GO:0003677">
    <property type="term" value="F:DNA binding"/>
    <property type="evidence" value="ECO:0007669"/>
    <property type="project" value="UniProtKB-KW"/>
</dbReference>
<evidence type="ECO:0000313" key="5">
    <source>
        <dbReference type="Proteomes" id="UP000007801"/>
    </source>
</evidence>
<reference evidence="4 5" key="1">
    <citation type="journal article" date="2007" name="Nature">
        <title>Evolution of genes and genomes on the Drosophila phylogeny.</title>
        <authorList>
            <consortium name="Drosophila 12 Genomes Consortium"/>
            <person name="Clark A.G."/>
            <person name="Eisen M.B."/>
            <person name="Smith D.R."/>
            <person name="Bergman C.M."/>
            <person name="Oliver B."/>
            <person name="Markow T.A."/>
            <person name="Kaufman T.C."/>
            <person name="Kellis M."/>
            <person name="Gelbart W."/>
            <person name="Iyer V.N."/>
            <person name="Pollard D.A."/>
            <person name="Sackton T.B."/>
            <person name="Larracuente A.M."/>
            <person name="Singh N.D."/>
            <person name="Abad J.P."/>
            <person name="Abt D.N."/>
            <person name="Adryan B."/>
            <person name="Aguade M."/>
            <person name="Akashi H."/>
            <person name="Anderson W.W."/>
            <person name="Aquadro C.F."/>
            <person name="Ardell D.H."/>
            <person name="Arguello R."/>
            <person name="Artieri C.G."/>
            <person name="Barbash D.A."/>
            <person name="Barker D."/>
            <person name="Barsanti P."/>
            <person name="Batterham P."/>
            <person name="Batzoglou S."/>
            <person name="Begun D."/>
            <person name="Bhutkar A."/>
            <person name="Blanco E."/>
            <person name="Bosak S.A."/>
            <person name="Bradley R.K."/>
            <person name="Brand A.D."/>
            <person name="Brent M.R."/>
            <person name="Brooks A.N."/>
            <person name="Brown R.H."/>
            <person name="Butlin R.K."/>
            <person name="Caggese C."/>
            <person name="Calvi B.R."/>
            <person name="Bernardo de Carvalho A."/>
            <person name="Caspi A."/>
            <person name="Castrezana S."/>
            <person name="Celniker S.E."/>
            <person name="Chang J.L."/>
            <person name="Chapple C."/>
            <person name="Chatterji S."/>
            <person name="Chinwalla A."/>
            <person name="Civetta A."/>
            <person name="Clifton S.W."/>
            <person name="Comeron J.M."/>
            <person name="Costello J.C."/>
            <person name="Coyne J.A."/>
            <person name="Daub J."/>
            <person name="David R.G."/>
            <person name="Delcher A.L."/>
            <person name="Delehaunty K."/>
            <person name="Do C.B."/>
            <person name="Ebling H."/>
            <person name="Edwards K."/>
            <person name="Eickbush T."/>
            <person name="Evans J.D."/>
            <person name="Filipski A."/>
            <person name="Findeiss S."/>
            <person name="Freyhult E."/>
            <person name="Fulton L."/>
            <person name="Fulton R."/>
            <person name="Garcia A.C."/>
            <person name="Gardiner A."/>
            <person name="Garfield D.A."/>
            <person name="Garvin B.E."/>
            <person name="Gibson G."/>
            <person name="Gilbert D."/>
            <person name="Gnerre S."/>
            <person name="Godfrey J."/>
            <person name="Good R."/>
            <person name="Gotea V."/>
            <person name="Gravely B."/>
            <person name="Greenberg A.J."/>
            <person name="Griffiths-Jones S."/>
            <person name="Gross S."/>
            <person name="Guigo R."/>
            <person name="Gustafson E.A."/>
            <person name="Haerty W."/>
            <person name="Hahn M.W."/>
            <person name="Halligan D.L."/>
            <person name="Halpern A.L."/>
            <person name="Halter G.M."/>
            <person name="Han M.V."/>
            <person name="Heger A."/>
            <person name="Hillier L."/>
            <person name="Hinrichs A.S."/>
            <person name="Holmes I."/>
            <person name="Hoskins R.A."/>
            <person name="Hubisz M.J."/>
            <person name="Hultmark D."/>
            <person name="Huntley M.A."/>
            <person name="Jaffe D.B."/>
            <person name="Jagadeeshan S."/>
            <person name="Jeck W.R."/>
            <person name="Johnson J."/>
            <person name="Jones C.D."/>
            <person name="Jordan W.C."/>
            <person name="Karpen G.H."/>
            <person name="Kataoka E."/>
            <person name="Keightley P.D."/>
            <person name="Kheradpour P."/>
            <person name="Kirkness E.F."/>
            <person name="Koerich L.B."/>
            <person name="Kristiansen K."/>
            <person name="Kudrna D."/>
            <person name="Kulathinal R.J."/>
            <person name="Kumar S."/>
            <person name="Kwok R."/>
            <person name="Lander E."/>
            <person name="Langley C.H."/>
            <person name="Lapoint R."/>
            <person name="Lazzaro B.P."/>
            <person name="Lee S.J."/>
            <person name="Levesque L."/>
            <person name="Li R."/>
            <person name="Lin C.F."/>
            <person name="Lin M.F."/>
            <person name="Lindblad-Toh K."/>
            <person name="Llopart A."/>
            <person name="Long M."/>
            <person name="Low L."/>
            <person name="Lozovsky E."/>
            <person name="Lu J."/>
            <person name="Luo M."/>
            <person name="Machado C.A."/>
            <person name="Makalowski W."/>
            <person name="Marzo M."/>
            <person name="Matsuda M."/>
            <person name="Matzkin L."/>
            <person name="McAllister B."/>
            <person name="McBride C.S."/>
            <person name="McKernan B."/>
            <person name="McKernan K."/>
            <person name="Mendez-Lago M."/>
            <person name="Minx P."/>
            <person name="Mollenhauer M.U."/>
            <person name="Montooth K."/>
            <person name="Mount S.M."/>
            <person name="Mu X."/>
            <person name="Myers E."/>
            <person name="Negre B."/>
            <person name="Newfeld S."/>
            <person name="Nielsen R."/>
            <person name="Noor M.A."/>
            <person name="O'Grady P."/>
            <person name="Pachter L."/>
            <person name="Papaceit M."/>
            <person name="Parisi M.J."/>
            <person name="Parisi M."/>
            <person name="Parts L."/>
            <person name="Pedersen J.S."/>
            <person name="Pesole G."/>
            <person name="Phillippy A.M."/>
            <person name="Ponting C.P."/>
            <person name="Pop M."/>
            <person name="Porcelli D."/>
            <person name="Powell J.R."/>
            <person name="Prohaska S."/>
            <person name="Pruitt K."/>
            <person name="Puig M."/>
            <person name="Quesneville H."/>
            <person name="Ram K.R."/>
            <person name="Rand D."/>
            <person name="Rasmussen M.D."/>
            <person name="Reed L.K."/>
            <person name="Reenan R."/>
            <person name="Reily A."/>
            <person name="Remington K.A."/>
            <person name="Rieger T.T."/>
            <person name="Ritchie M.G."/>
            <person name="Robin C."/>
            <person name="Rogers Y.H."/>
            <person name="Rohde C."/>
            <person name="Rozas J."/>
            <person name="Rubenfield M.J."/>
            <person name="Ruiz A."/>
            <person name="Russo S."/>
            <person name="Salzberg S.L."/>
            <person name="Sanchez-Gracia A."/>
            <person name="Saranga D.J."/>
            <person name="Sato H."/>
            <person name="Schaeffer S.W."/>
            <person name="Schatz M.C."/>
            <person name="Schlenke T."/>
            <person name="Schwartz R."/>
            <person name="Segarra C."/>
            <person name="Singh R.S."/>
            <person name="Sirot L."/>
            <person name="Sirota M."/>
            <person name="Sisneros N.B."/>
            <person name="Smith C.D."/>
            <person name="Smith T.F."/>
            <person name="Spieth J."/>
            <person name="Stage D.E."/>
            <person name="Stark A."/>
            <person name="Stephan W."/>
            <person name="Strausberg R.L."/>
            <person name="Strempel S."/>
            <person name="Sturgill D."/>
            <person name="Sutton G."/>
            <person name="Sutton G.G."/>
            <person name="Tao W."/>
            <person name="Teichmann S."/>
            <person name="Tobari Y.N."/>
            <person name="Tomimura Y."/>
            <person name="Tsolas J.M."/>
            <person name="Valente V.L."/>
            <person name="Venter E."/>
            <person name="Venter J.C."/>
            <person name="Vicario S."/>
            <person name="Vieira F.G."/>
            <person name="Vilella A.J."/>
            <person name="Villasante A."/>
            <person name="Walenz B."/>
            <person name="Wang J."/>
            <person name="Wasserman M."/>
            <person name="Watts T."/>
            <person name="Wilson D."/>
            <person name="Wilson R.K."/>
            <person name="Wing R.A."/>
            <person name="Wolfner M.F."/>
            <person name="Wong A."/>
            <person name="Wong G.K."/>
            <person name="Wu C.I."/>
            <person name="Wu G."/>
            <person name="Yamamoto D."/>
            <person name="Yang H.P."/>
            <person name="Yang S.P."/>
            <person name="Yorke J.A."/>
            <person name="Yoshida K."/>
            <person name="Zdobnov E."/>
            <person name="Zhang P."/>
            <person name="Zhang Y."/>
            <person name="Zimin A.V."/>
            <person name="Baldwin J."/>
            <person name="Abdouelleil A."/>
            <person name="Abdulkadir J."/>
            <person name="Abebe A."/>
            <person name="Abera B."/>
            <person name="Abreu J."/>
            <person name="Acer S.C."/>
            <person name="Aftuck L."/>
            <person name="Alexander A."/>
            <person name="An P."/>
            <person name="Anderson E."/>
            <person name="Anderson S."/>
            <person name="Arachi H."/>
            <person name="Azer M."/>
            <person name="Bachantsang P."/>
            <person name="Barry A."/>
            <person name="Bayul T."/>
            <person name="Berlin A."/>
            <person name="Bessette D."/>
            <person name="Bloom T."/>
            <person name="Blye J."/>
            <person name="Boguslavskiy L."/>
            <person name="Bonnet C."/>
            <person name="Boukhgalter B."/>
            <person name="Bourzgui I."/>
            <person name="Brown A."/>
            <person name="Cahill P."/>
            <person name="Channer S."/>
            <person name="Cheshatsang Y."/>
            <person name="Chuda L."/>
            <person name="Citroen M."/>
            <person name="Collymore A."/>
            <person name="Cooke P."/>
            <person name="Costello M."/>
            <person name="D'Aco K."/>
            <person name="Daza R."/>
            <person name="De Haan G."/>
            <person name="DeGray S."/>
            <person name="DeMaso C."/>
            <person name="Dhargay N."/>
            <person name="Dooley K."/>
            <person name="Dooley E."/>
            <person name="Doricent M."/>
            <person name="Dorje P."/>
            <person name="Dorjee K."/>
            <person name="Dupes A."/>
            <person name="Elong R."/>
            <person name="Falk J."/>
            <person name="Farina A."/>
            <person name="Faro S."/>
            <person name="Ferguson D."/>
            <person name="Fisher S."/>
            <person name="Foley C.D."/>
            <person name="Franke A."/>
            <person name="Friedrich D."/>
            <person name="Gadbois L."/>
            <person name="Gearin G."/>
            <person name="Gearin C.R."/>
            <person name="Giannoukos G."/>
            <person name="Goode T."/>
            <person name="Graham J."/>
            <person name="Grandbois E."/>
            <person name="Grewal S."/>
            <person name="Gyaltsen K."/>
            <person name="Hafez N."/>
            <person name="Hagos B."/>
            <person name="Hall J."/>
            <person name="Henson C."/>
            <person name="Hollinger A."/>
            <person name="Honan T."/>
            <person name="Huard M.D."/>
            <person name="Hughes L."/>
            <person name="Hurhula B."/>
            <person name="Husby M.E."/>
            <person name="Kamat A."/>
            <person name="Kanga B."/>
            <person name="Kashin S."/>
            <person name="Khazanovich D."/>
            <person name="Kisner P."/>
            <person name="Lance K."/>
            <person name="Lara M."/>
            <person name="Lee W."/>
            <person name="Lennon N."/>
            <person name="Letendre F."/>
            <person name="LeVine R."/>
            <person name="Lipovsky A."/>
            <person name="Liu X."/>
            <person name="Liu J."/>
            <person name="Liu S."/>
            <person name="Lokyitsang T."/>
            <person name="Lokyitsang Y."/>
            <person name="Lubonja R."/>
            <person name="Lui A."/>
            <person name="MacDonald P."/>
            <person name="Magnisalis V."/>
            <person name="Maru K."/>
            <person name="Matthews C."/>
            <person name="McCusker W."/>
            <person name="McDonough S."/>
            <person name="Mehta T."/>
            <person name="Meldrim J."/>
            <person name="Meneus L."/>
            <person name="Mihai O."/>
            <person name="Mihalev A."/>
            <person name="Mihova T."/>
            <person name="Mittelman R."/>
            <person name="Mlenga V."/>
            <person name="Montmayeur A."/>
            <person name="Mulrain L."/>
            <person name="Navidi A."/>
            <person name="Naylor J."/>
            <person name="Negash T."/>
            <person name="Nguyen T."/>
            <person name="Nguyen N."/>
            <person name="Nicol R."/>
            <person name="Norbu C."/>
            <person name="Norbu N."/>
            <person name="Novod N."/>
            <person name="O'Neill B."/>
            <person name="Osman S."/>
            <person name="Markiewicz E."/>
            <person name="Oyono O.L."/>
            <person name="Patti C."/>
            <person name="Phunkhang P."/>
            <person name="Pierre F."/>
            <person name="Priest M."/>
            <person name="Raghuraman S."/>
            <person name="Rege F."/>
            <person name="Reyes R."/>
            <person name="Rise C."/>
            <person name="Rogov P."/>
            <person name="Ross K."/>
            <person name="Ryan E."/>
            <person name="Settipalli S."/>
            <person name="Shea T."/>
            <person name="Sherpa N."/>
            <person name="Shi L."/>
            <person name="Shih D."/>
            <person name="Sparrow T."/>
            <person name="Spaulding J."/>
            <person name="Stalker J."/>
            <person name="Stange-Thomann N."/>
            <person name="Stavropoulos S."/>
            <person name="Stone C."/>
            <person name="Strader C."/>
            <person name="Tesfaye S."/>
            <person name="Thomson T."/>
            <person name="Thoulutsang Y."/>
            <person name="Thoulutsang D."/>
            <person name="Topham K."/>
            <person name="Topping I."/>
            <person name="Tsamla T."/>
            <person name="Vassiliev H."/>
            <person name="Vo A."/>
            <person name="Wangchuk T."/>
            <person name="Wangdi T."/>
            <person name="Weiand M."/>
            <person name="Wilkinson J."/>
            <person name="Wilson A."/>
            <person name="Yadav S."/>
            <person name="Young G."/>
            <person name="Yu Q."/>
            <person name="Zembek L."/>
            <person name="Zhong D."/>
            <person name="Zimmer A."/>
            <person name="Zwirko Z."/>
            <person name="Jaffe D.B."/>
            <person name="Alvarez P."/>
            <person name="Brockman W."/>
            <person name="Butler J."/>
            <person name="Chin C."/>
            <person name="Gnerre S."/>
            <person name="Grabherr M."/>
            <person name="Kleber M."/>
            <person name="Mauceli E."/>
            <person name="MacCallum I."/>
        </authorList>
    </citation>
    <scope>NUCLEOTIDE SEQUENCE [LARGE SCALE GENOMIC DNA]</scope>
    <source>
        <strain evidence="5">Tucson 14024-0371.13</strain>
    </source>
</reference>
<dbReference type="PANTHER" id="PTHR10126">
    <property type="entry name" value="TATA-BOX BINDING PROTEIN"/>
    <property type="match status" value="1"/>
</dbReference>
<dbReference type="Gene3D" id="3.30.310.10">
    <property type="entry name" value="TATA-Binding Protein"/>
    <property type="match status" value="2"/>
</dbReference>
<evidence type="ECO:0000256" key="1">
    <source>
        <dbReference type="ARBA" id="ARBA00005560"/>
    </source>
</evidence>
<dbReference type="OrthoDB" id="7847945at2759"/>
<keyword evidence="2" id="KW-0238">DNA-binding</keyword>